<sequence>MMTEHHWHPSSLTSVVSYLMLGVDVLRGLIVAIYPLRLRLPLSLVGDCMPGEERYLVSLERLCKVPPHRLCTPI</sequence>
<gene>
    <name evidence="2" type="ORF">BDV39DRAFT_175658</name>
</gene>
<evidence type="ECO:0000313" key="3">
    <source>
        <dbReference type="Proteomes" id="UP000325945"/>
    </source>
</evidence>
<feature type="transmembrane region" description="Helical" evidence="1">
    <location>
        <begin position="15"/>
        <end position="34"/>
    </location>
</feature>
<name>A0A5N6X7B0_9EURO</name>
<keyword evidence="3" id="KW-1185">Reference proteome</keyword>
<dbReference type="AlphaFoldDB" id="A0A5N6X7B0"/>
<reference evidence="3" key="1">
    <citation type="submission" date="2019-04" db="EMBL/GenBank/DDBJ databases">
        <title>Friends and foes A comparative genomics studyof 23 Aspergillus species from section Flavi.</title>
        <authorList>
            <consortium name="DOE Joint Genome Institute"/>
            <person name="Kjaerbolling I."/>
            <person name="Vesth T."/>
            <person name="Frisvad J.C."/>
            <person name="Nybo J.L."/>
            <person name="Theobald S."/>
            <person name="Kildgaard S."/>
            <person name="Isbrandt T."/>
            <person name="Kuo A."/>
            <person name="Sato A."/>
            <person name="Lyhne E.K."/>
            <person name="Kogle M.E."/>
            <person name="Wiebenga A."/>
            <person name="Kun R.S."/>
            <person name="Lubbers R.J."/>
            <person name="Makela M.R."/>
            <person name="Barry K."/>
            <person name="Chovatia M."/>
            <person name="Clum A."/>
            <person name="Daum C."/>
            <person name="Haridas S."/>
            <person name="He G."/>
            <person name="LaButti K."/>
            <person name="Lipzen A."/>
            <person name="Mondo S."/>
            <person name="Riley R."/>
            <person name="Salamov A."/>
            <person name="Simmons B.A."/>
            <person name="Magnuson J.K."/>
            <person name="Henrissat B."/>
            <person name="Mortensen U.H."/>
            <person name="Larsen T.O."/>
            <person name="Devries R.P."/>
            <person name="Grigoriev I.V."/>
            <person name="Machida M."/>
            <person name="Baker S.E."/>
            <person name="Andersen M.R."/>
        </authorList>
    </citation>
    <scope>NUCLEOTIDE SEQUENCE [LARGE SCALE GENOMIC DNA]</scope>
    <source>
        <strain evidence="3">CBS 130017</strain>
    </source>
</reference>
<evidence type="ECO:0000256" key="1">
    <source>
        <dbReference type="SAM" id="Phobius"/>
    </source>
</evidence>
<dbReference type="Proteomes" id="UP000325945">
    <property type="component" value="Unassembled WGS sequence"/>
</dbReference>
<protein>
    <submittedName>
        <fullName evidence="2">Uncharacterized protein</fullName>
    </submittedName>
</protein>
<accession>A0A5N6X7B0</accession>
<dbReference type="EMBL" id="ML741792">
    <property type="protein sequence ID" value="KAE8327470.1"/>
    <property type="molecule type" value="Genomic_DNA"/>
</dbReference>
<keyword evidence="1" id="KW-0812">Transmembrane</keyword>
<proteinExistence type="predicted"/>
<keyword evidence="1" id="KW-1133">Transmembrane helix</keyword>
<evidence type="ECO:0000313" key="2">
    <source>
        <dbReference type="EMBL" id="KAE8327470.1"/>
    </source>
</evidence>
<keyword evidence="1" id="KW-0472">Membrane</keyword>
<organism evidence="2 3">
    <name type="scientific">Aspergillus sergii</name>
    <dbReference type="NCBI Taxonomy" id="1034303"/>
    <lineage>
        <taxon>Eukaryota</taxon>
        <taxon>Fungi</taxon>
        <taxon>Dikarya</taxon>
        <taxon>Ascomycota</taxon>
        <taxon>Pezizomycotina</taxon>
        <taxon>Eurotiomycetes</taxon>
        <taxon>Eurotiomycetidae</taxon>
        <taxon>Eurotiales</taxon>
        <taxon>Aspergillaceae</taxon>
        <taxon>Aspergillus</taxon>
        <taxon>Aspergillus subgen. Circumdati</taxon>
    </lineage>
</organism>